<sequence length="167" mass="18896">MPEDRRYELIEGEFYLVPSPSVIHQRIAANLEAILRDYVREKDCGEVLFAPLDVVLSGQDVVQPDIMFISQERSGIVTDANIQGAPDLVVEVLSPSTAERDRTIKKKLYTRYGVRELWLVNAGVQTIELYSLTEGEEQPPRLFARSARKPLTSSLFEGLKVDLNEVF</sequence>
<dbReference type="PANTHER" id="PTHR34107">
    <property type="entry name" value="SLL0198 PROTEIN-RELATED"/>
    <property type="match status" value="1"/>
</dbReference>
<dbReference type="SUPFAM" id="SSF52980">
    <property type="entry name" value="Restriction endonuclease-like"/>
    <property type="match status" value="1"/>
</dbReference>
<dbReference type="Proteomes" id="UP000078532">
    <property type="component" value="Unassembled WGS sequence"/>
</dbReference>
<dbReference type="InterPro" id="IPR011335">
    <property type="entry name" value="Restrct_endonuc-II-like"/>
</dbReference>
<dbReference type="Gene3D" id="3.90.1570.10">
    <property type="entry name" value="tt1808, chain A"/>
    <property type="match status" value="1"/>
</dbReference>
<feature type="domain" description="Putative restriction endonuclease" evidence="1">
    <location>
        <begin position="2"/>
        <end position="160"/>
    </location>
</feature>
<dbReference type="AlphaFoldDB" id="A0A1B7LCS2"/>
<name>A0A1B7LCS2_9FIRM</name>
<keyword evidence="3" id="KW-1185">Reference proteome</keyword>
<evidence type="ECO:0000313" key="3">
    <source>
        <dbReference type="Proteomes" id="UP000078532"/>
    </source>
</evidence>
<comment type="caution">
    <text evidence="2">The sequence shown here is derived from an EMBL/GenBank/DDBJ whole genome shotgun (WGS) entry which is preliminary data.</text>
</comment>
<dbReference type="PANTHER" id="PTHR34107:SF4">
    <property type="entry name" value="SLL1222 PROTEIN"/>
    <property type="match status" value="1"/>
</dbReference>
<accession>A0A1B7LCS2</accession>
<dbReference type="InterPro" id="IPR012296">
    <property type="entry name" value="Nuclease_put_TT1808"/>
</dbReference>
<proteinExistence type="predicted"/>
<dbReference type="EMBL" id="LYVF01000175">
    <property type="protein sequence ID" value="OAT80709.1"/>
    <property type="molecule type" value="Genomic_DNA"/>
</dbReference>
<dbReference type="CDD" id="cd06260">
    <property type="entry name" value="DUF820-like"/>
    <property type="match status" value="1"/>
</dbReference>
<dbReference type="Pfam" id="PF05685">
    <property type="entry name" value="Uma2"/>
    <property type="match status" value="1"/>
</dbReference>
<organism evidence="2 3">
    <name type="scientific">Desulfotomaculum copahuensis</name>
    <dbReference type="NCBI Taxonomy" id="1838280"/>
    <lineage>
        <taxon>Bacteria</taxon>
        <taxon>Bacillati</taxon>
        <taxon>Bacillota</taxon>
        <taxon>Clostridia</taxon>
        <taxon>Eubacteriales</taxon>
        <taxon>Desulfotomaculaceae</taxon>
        <taxon>Desulfotomaculum</taxon>
    </lineage>
</organism>
<evidence type="ECO:0000313" key="2">
    <source>
        <dbReference type="EMBL" id="OAT80709.1"/>
    </source>
</evidence>
<evidence type="ECO:0000259" key="1">
    <source>
        <dbReference type="Pfam" id="PF05685"/>
    </source>
</evidence>
<dbReference type="STRING" id="1838280.A6M21_13255"/>
<reference evidence="2 3" key="1">
    <citation type="submission" date="2016-04" db="EMBL/GenBank/DDBJ databases">
        <authorList>
            <person name="Evans L.H."/>
            <person name="Alamgir A."/>
            <person name="Owens N."/>
            <person name="Weber N.D."/>
            <person name="Virtaneva K."/>
            <person name="Barbian K."/>
            <person name="Babar A."/>
            <person name="Rosenke K."/>
        </authorList>
    </citation>
    <scope>NUCLEOTIDE SEQUENCE [LARGE SCALE GENOMIC DNA]</scope>
    <source>
        <strain evidence="2 3">LMa1</strain>
    </source>
</reference>
<dbReference type="InterPro" id="IPR008538">
    <property type="entry name" value="Uma2"/>
</dbReference>
<gene>
    <name evidence="2" type="ORF">A6M21_13255</name>
</gene>
<protein>
    <recommendedName>
        <fullName evidence="1">Putative restriction endonuclease domain-containing protein</fullName>
    </recommendedName>
</protein>